<dbReference type="PROSITE" id="PS50293">
    <property type="entry name" value="TPR_REGION"/>
    <property type="match status" value="1"/>
</dbReference>
<dbReference type="Pfam" id="PF13374">
    <property type="entry name" value="TPR_10"/>
    <property type="match status" value="1"/>
</dbReference>
<organism evidence="3 4">
    <name type="scientific">Spirulina subsalsa FACHB-351</name>
    <dbReference type="NCBI Taxonomy" id="234711"/>
    <lineage>
        <taxon>Bacteria</taxon>
        <taxon>Bacillati</taxon>
        <taxon>Cyanobacteriota</taxon>
        <taxon>Cyanophyceae</taxon>
        <taxon>Spirulinales</taxon>
        <taxon>Spirulinaceae</taxon>
        <taxon>Spirulina</taxon>
    </lineage>
</organism>
<accession>A0ABT3LAA2</accession>
<evidence type="ECO:0000313" key="3">
    <source>
        <dbReference type="EMBL" id="MCW6038067.1"/>
    </source>
</evidence>
<feature type="repeat" description="TPR" evidence="1">
    <location>
        <begin position="304"/>
        <end position="337"/>
    </location>
</feature>
<dbReference type="Pfam" id="PF13414">
    <property type="entry name" value="TPR_11"/>
    <property type="match status" value="1"/>
</dbReference>
<feature type="repeat" description="TPR" evidence="1">
    <location>
        <begin position="270"/>
        <end position="303"/>
    </location>
</feature>
<dbReference type="Gene3D" id="3.90.550.10">
    <property type="entry name" value="Spore Coat Polysaccharide Biosynthesis Protein SpsA, Chain A"/>
    <property type="match status" value="1"/>
</dbReference>
<evidence type="ECO:0000259" key="2">
    <source>
        <dbReference type="Pfam" id="PF00535"/>
    </source>
</evidence>
<protein>
    <submittedName>
        <fullName evidence="3">Tetratricopeptide repeat protein</fullName>
    </submittedName>
</protein>
<gene>
    <name evidence="3" type="ORF">K4A83_17570</name>
</gene>
<dbReference type="CDD" id="cd02511">
    <property type="entry name" value="Beta4Glucosyltransferase"/>
    <property type="match status" value="1"/>
</dbReference>
<dbReference type="InterPro" id="IPR019734">
    <property type="entry name" value="TPR_rpt"/>
</dbReference>
<dbReference type="Pfam" id="PF14559">
    <property type="entry name" value="TPR_19"/>
    <property type="match status" value="1"/>
</dbReference>
<feature type="domain" description="Glycosyltransferase 2-like" evidence="2">
    <location>
        <begin position="1"/>
        <end position="153"/>
    </location>
</feature>
<dbReference type="PANTHER" id="PTHR43630:SF2">
    <property type="entry name" value="GLYCOSYLTRANSFERASE"/>
    <property type="match status" value="1"/>
</dbReference>
<feature type="repeat" description="TPR" evidence="1">
    <location>
        <begin position="338"/>
        <end position="371"/>
    </location>
</feature>
<dbReference type="SMART" id="SM00028">
    <property type="entry name" value="TPR"/>
    <property type="match status" value="5"/>
</dbReference>
<keyword evidence="1" id="KW-0802">TPR repeat</keyword>
<evidence type="ECO:0000256" key="1">
    <source>
        <dbReference type="PROSITE-ProRule" id="PRU00339"/>
    </source>
</evidence>
<dbReference type="InterPro" id="IPR001173">
    <property type="entry name" value="Glyco_trans_2-like"/>
</dbReference>
<dbReference type="InterPro" id="IPR029044">
    <property type="entry name" value="Nucleotide-diphossugar_trans"/>
</dbReference>
<dbReference type="Pfam" id="PF00535">
    <property type="entry name" value="Glycos_transf_2"/>
    <property type="match status" value="1"/>
</dbReference>
<dbReference type="PANTHER" id="PTHR43630">
    <property type="entry name" value="POLY-BETA-1,6-N-ACETYL-D-GLUCOSAMINE SYNTHASE"/>
    <property type="match status" value="1"/>
</dbReference>
<dbReference type="PROSITE" id="PS50005">
    <property type="entry name" value="TPR"/>
    <property type="match status" value="3"/>
</dbReference>
<proteinExistence type="predicted"/>
<dbReference type="EMBL" id="JAIHOM010000106">
    <property type="protein sequence ID" value="MCW6038067.1"/>
    <property type="molecule type" value="Genomic_DNA"/>
</dbReference>
<dbReference type="SUPFAM" id="SSF53448">
    <property type="entry name" value="Nucleotide-diphospho-sugar transferases"/>
    <property type="match status" value="1"/>
</dbReference>
<dbReference type="Gene3D" id="1.25.40.10">
    <property type="entry name" value="Tetratricopeptide repeat domain"/>
    <property type="match status" value="2"/>
</dbReference>
<keyword evidence="4" id="KW-1185">Reference proteome</keyword>
<dbReference type="Proteomes" id="UP001526426">
    <property type="component" value="Unassembled WGS sequence"/>
</dbReference>
<comment type="caution">
    <text evidence="3">The sequence shown here is derived from an EMBL/GenBank/DDBJ whole genome shotgun (WGS) entry which is preliminary data.</text>
</comment>
<sequence>MIVKDEEKSLPQCLESVKGAVDEIVVLDTGSSDRTPEIAQEFGATVHYFEWCNDFAAARNEALKYVTGDWVLILDADETLDPAIVAPLRVAILNENLLVVNLVRQEIGATQTPYSLTSRLFRHHRELKFSRPYHAIIDDSVMALMEKEKHWEILSLPGVAVLHSGYSASAIAAKDKFSRAQQAMETYIKDYPDDSYACNKLGALYVQTGQIDQGIELLERGLKDYNADPLVLYELNYHLGNAYQRQQDGNKAVIHYQAALAQDIMPPLKLGAYNNLGALLQNAGEYEMAERAFGATIAIDPSFIKGYFNLGAALKAQGNYKDAIQAYEEAIKLKPDYAEAYQNLGVVWIKCGQIQKGLEYISKAIALLENSNLLEAQRLRQMVQEMGFELPKVKIDN</sequence>
<dbReference type="InterPro" id="IPR011990">
    <property type="entry name" value="TPR-like_helical_dom_sf"/>
</dbReference>
<evidence type="ECO:0000313" key="4">
    <source>
        <dbReference type="Proteomes" id="UP001526426"/>
    </source>
</evidence>
<dbReference type="SUPFAM" id="SSF48452">
    <property type="entry name" value="TPR-like"/>
    <property type="match status" value="1"/>
</dbReference>
<reference evidence="3 4" key="1">
    <citation type="submission" date="2021-08" db="EMBL/GenBank/DDBJ databases">
        <title>Draft genome sequence of Spirulina subsalsa with high tolerance to salinity and hype-accumulation of phycocyanin.</title>
        <authorList>
            <person name="Pei H."/>
            <person name="Jiang L."/>
        </authorList>
    </citation>
    <scope>NUCLEOTIDE SEQUENCE [LARGE SCALE GENOMIC DNA]</scope>
    <source>
        <strain evidence="3 4">FACHB-351</strain>
    </source>
</reference>
<name>A0ABT3LAA2_9CYAN</name>